<sequence>MPRYFAEMYRKLEKIDPFKDLNDVVYRISAEGIESQVVTESQCDLRELYKELYYYMHLTRKTEREIKLLIKKGKALGKHLSSLGNEATAVGAGYALKKEDWFAPAIRDLGTHLVRGLTPYEIMCQICAKKDGPTHGWDASLHFGDFEKRIIPFVSHLGIMLPIASGCAFGINFHNSEDAVLAFLGDGATSIGIVHEALNIAAVKELPMVVVIENNQWAFGTPNFFEFRSPTLALRALGYGRNVEGFLIDGTNVGMVYNTVSRALDRARNEKIISIIVAKTMRMAGHSLADSHKYVPEEMLEKWRKKDPVDALLKRLTDEFQVDDKTLDQIEERAEQTVKEDLARSEKCSGPKVKDIRRSIFMPEIVHENEIVLPPNNGDLITYREAIRGALITRMTKDPNVILLGEDIGLSGGAFKVTEGLSRIFDNIEWPEDFYKINKIYQRRVIDMPLAESGIVGMAVGSTYLNLRPIVEFEFADFSSSAFMIMVNFVANQIARGFGPMPIVFRMPSGWTKGSSSFHSAHPESWFASTPGFKIVAPITSFDARGLLNSAILDDSPVIFVEYKGIYNLNPESGMIPPELNTPVPEGDYTVPFGRARILKEGVDATVISYGSQMFRAIEAVKRVEAETGKTIEIIDLRSLIPVDFECISESIKKTSRVLVTCEASKTGCFGQTIVSRISEESFEDLDAPVVLIAAEDTPVPFSPELEELYLPTVGKIVSGLSKLLEF</sequence>
<dbReference type="Gene3D" id="3.40.50.970">
    <property type="match status" value="2"/>
</dbReference>
<name>A0A2J0Q7S0_9BACT</name>
<dbReference type="PANTHER" id="PTHR43257">
    <property type="entry name" value="PYRUVATE DEHYDROGENASE E1 COMPONENT BETA SUBUNIT"/>
    <property type="match status" value="1"/>
</dbReference>
<dbReference type="Pfam" id="PF02779">
    <property type="entry name" value="Transket_pyr"/>
    <property type="match status" value="1"/>
</dbReference>
<keyword evidence="2" id="KW-0560">Oxidoreductase</keyword>
<dbReference type="CDD" id="cd02000">
    <property type="entry name" value="TPP_E1_PDC_ADC_BCADC"/>
    <property type="match status" value="1"/>
</dbReference>
<evidence type="ECO:0000256" key="3">
    <source>
        <dbReference type="ARBA" id="ARBA00023052"/>
    </source>
</evidence>
<dbReference type="InterPro" id="IPR001017">
    <property type="entry name" value="DH_E1"/>
</dbReference>
<accession>A0A2J0Q7S0</accession>
<dbReference type="EMBL" id="PCXQ01000004">
    <property type="protein sequence ID" value="PJE51136.1"/>
    <property type="molecule type" value="Genomic_DNA"/>
</dbReference>
<dbReference type="SUPFAM" id="SSF52518">
    <property type="entry name" value="Thiamin diphosphate-binding fold (THDP-binding)"/>
    <property type="match status" value="2"/>
</dbReference>
<dbReference type="AlphaFoldDB" id="A0A2J0Q7S0"/>
<dbReference type="Proteomes" id="UP000228496">
    <property type="component" value="Unassembled WGS sequence"/>
</dbReference>
<protein>
    <recommendedName>
        <fullName evidence="4">Transketolase-like pyrimidine-binding domain-containing protein</fullName>
    </recommendedName>
</protein>
<dbReference type="Pfam" id="PF00676">
    <property type="entry name" value="E1_dh"/>
    <property type="match status" value="1"/>
</dbReference>
<gene>
    <name evidence="5" type="ORF">COV29_02585</name>
</gene>
<proteinExistence type="predicted"/>
<evidence type="ECO:0000313" key="6">
    <source>
        <dbReference type="Proteomes" id="UP000228496"/>
    </source>
</evidence>
<dbReference type="GO" id="GO:0016624">
    <property type="term" value="F:oxidoreductase activity, acting on the aldehyde or oxo group of donors, disulfide as acceptor"/>
    <property type="evidence" value="ECO:0007669"/>
    <property type="project" value="InterPro"/>
</dbReference>
<dbReference type="InterPro" id="IPR005475">
    <property type="entry name" value="Transketolase-like_Pyr-bd"/>
</dbReference>
<dbReference type="SUPFAM" id="SSF52922">
    <property type="entry name" value="TK C-terminal domain-like"/>
    <property type="match status" value="1"/>
</dbReference>
<comment type="caution">
    <text evidence="5">The sequence shown here is derived from an EMBL/GenBank/DDBJ whole genome shotgun (WGS) entry which is preliminary data.</text>
</comment>
<feature type="domain" description="Transketolase-like pyrimidine-binding" evidence="4">
    <location>
        <begin position="381"/>
        <end position="569"/>
    </location>
</feature>
<organism evidence="5 6">
    <name type="scientific">Candidatus Yanofskybacteria bacterium CG10_big_fil_rev_8_21_14_0_10_36_16</name>
    <dbReference type="NCBI Taxonomy" id="1975096"/>
    <lineage>
        <taxon>Bacteria</taxon>
        <taxon>Candidatus Yanofskyibacteriota</taxon>
    </lineage>
</organism>
<dbReference type="InterPro" id="IPR009014">
    <property type="entry name" value="Transketo_C/PFOR_II"/>
</dbReference>
<reference evidence="5 6" key="1">
    <citation type="submission" date="2017-09" db="EMBL/GenBank/DDBJ databases">
        <title>Depth-based differentiation of microbial function through sediment-hosted aquifers and enrichment of novel symbionts in the deep terrestrial subsurface.</title>
        <authorList>
            <person name="Probst A.J."/>
            <person name="Ladd B."/>
            <person name="Jarett J.K."/>
            <person name="Geller-Mcgrath D.E."/>
            <person name="Sieber C.M."/>
            <person name="Emerson J.B."/>
            <person name="Anantharaman K."/>
            <person name="Thomas B.C."/>
            <person name="Malmstrom R."/>
            <person name="Stieglmeier M."/>
            <person name="Klingl A."/>
            <person name="Woyke T."/>
            <person name="Ryan C.M."/>
            <person name="Banfield J.F."/>
        </authorList>
    </citation>
    <scope>NUCLEOTIDE SEQUENCE [LARGE SCALE GENOMIC DNA]</scope>
    <source>
        <strain evidence="5">CG10_big_fil_rev_8_21_14_0_10_36_16</strain>
    </source>
</reference>
<keyword evidence="3" id="KW-0786">Thiamine pyrophosphate</keyword>
<comment type="cofactor">
    <cofactor evidence="1">
        <name>thiamine diphosphate</name>
        <dbReference type="ChEBI" id="CHEBI:58937"/>
    </cofactor>
</comment>
<evidence type="ECO:0000313" key="5">
    <source>
        <dbReference type="EMBL" id="PJE51136.1"/>
    </source>
</evidence>
<dbReference type="InterPro" id="IPR033248">
    <property type="entry name" value="Transketolase_C"/>
</dbReference>
<evidence type="ECO:0000256" key="1">
    <source>
        <dbReference type="ARBA" id="ARBA00001964"/>
    </source>
</evidence>
<evidence type="ECO:0000259" key="4">
    <source>
        <dbReference type="SMART" id="SM00861"/>
    </source>
</evidence>
<dbReference type="InterPro" id="IPR029061">
    <property type="entry name" value="THDP-binding"/>
</dbReference>
<dbReference type="Gene3D" id="3.40.50.920">
    <property type="match status" value="1"/>
</dbReference>
<dbReference type="SMART" id="SM00861">
    <property type="entry name" value="Transket_pyr"/>
    <property type="match status" value="1"/>
</dbReference>
<evidence type="ECO:0000256" key="2">
    <source>
        <dbReference type="ARBA" id="ARBA00023002"/>
    </source>
</evidence>
<dbReference type="Pfam" id="PF02780">
    <property type="entry name" value="Transketolase_C"/>
    <property type="match status" value="1"/>
</dbReference>
<dbReference type="PANTHER" id="PTHR43257:SF2">
    <property type="entry name" value="PYRUVATE DEHYDROGENASE E1 COMPONENT SUBUNIT BETA"/>
    <property type="match status" value="1"/>
</dbReference>